<evidence type="ECO:0000313" key="1">
    <source>
        <dbReference type="EMBL" id="KHN28862.1"/>
    </source>
</evidence>
<proteinExistence type="predicted"/>
<protein>
    <submittedName>
        <fullName evidence="1">Uncharacterized protein</fullName>
    </submittedName>
</protein>
<organism evidence="1">
    <name type="scientific">Glycine soja</name>
    <name type="common">Wild soybean</name>
    <dbReference type="NCBI Taxonomy" id="3848"/>
    <lineage>
        <taxon>Eukaryota</taxon>
        <taxon>Viridiplantae</taxon>
        <taxon>Streptophyta</taxon>
        <taxon>Embryophyta</taxon>
        <taxon>Tracheophyta</taxon>
        <taxon>Spermatophyta</taxon>
        <taxon>Magnoliopsida</taxon>
        <taxon>eudicotyledons</taxon>
        <taxon>Gunneridae</taxon>
        <taxon>Pentapetalae</taxon>
        <taxon>rosids</taxon>
        <taxon>fabids</taxon>
        <taxon>Fabales</taxon>
        <taxon>Fabaceae</taxon>
        <taxon>Papilionoideae</taxon>
        <taxon>50 kb inversion clade</taxon>
        <taxon>NPAAA clade</taxon>
        <taxon>indigoferoid/millettioid clade</taxon>
        <taxon>Phaseoleae</taxon>
        <taxon>Glycine</taxon>
        <taxon>Glycine subgen. Soja</taxon>
    </lineage>
</organism>
<accession>A0A0B2RAY4</accession>
<dbReference type="EMBL" id="KN652368">
    <property type="protein sequence ID" value="KHN28862.1"/>
    <property type="molecule type" value="Genomic_DNA"/>
</dbReference>
<reference evidence="1" key="1">
    <citation type="submission" date="2014-07" db="EMBL/GenBank/DDBJ databases">
        <title>Identification of a novel salt tolerance gene in wild soybean by whole-genome sequencing.</title>
        <authorList>
            <person name="Lam H.-M."/>
            <person name="Qi X."/>
            <person name="Li M.-W."/>
            <person name="Liu X."/>
            <person name="Xie M."/>
            <person name="Ni M."/>
            <person name="Xu X."/>
        </authorList>
    </citation>
    <scope>NUCLEOTIDE SEQUENCE [LARGE SCALE GENOMIC DNA]</scope>
    <source>
        <tissue evidence="1">Root</tissue>
    </source>
</reference>
<gene>
    <name evidence="1" type="ORF">glysoja_037790</name>
</gene>
<dbReference type="AlphaFoldDB" id="A0A0B2RAY4"/>
<dbReference type="Proteomes" id="UP000053555">
    <property type="component" value="Unassembled WGS sequence"/>
</dbReference>
<name>A0A0B2RAY4_GLYSO</name>
<sequence>MIVEDEHDTYQINIDYNSVGNNMSIFKVSLGVHPSIRSTYLQRIADIHDKQKDCQHQAYLVKHI</sequence>